<dbReference type="InterPro" id="IPR009040">
    <property type="entry name" value="Ferritin-like_diiron"/>
</dbReference>
<evidence type="ECO:0000313" key="4">
    <source>
        <dbReference type="Proteomes" id="UP001369247"/>
    </source>
</evidence>
<dbReference type="Proteomes" id="UP001369247">
    <property type="component" value="Unassembled WGS sequence"/>
</dbReference>
<sequence>MNEHRIGVSRKTGIEEVVEANFRGECAEVGMYLAMARQAQREGLPEVAEVLKTIAMEEAEHAAHFAEMNGIIDEDLRKNLEMMLEGEKAASREKQEAAGKARDCDIDQAHDFFDESSRDEARHAMMLKGLLERYFRG</sequence>
<evidence type="ECO:0000259" key="1">
    <source>
        <dbReference type="PROSITE" id="PS50905"/>
    </source>
</evidence>
<dbReference type="GeneID" id="58979393"/>
<reference evidence="3" key="1">
    <citation type="submission" date="2022-09" db="EMBL/GenBank/DDBJ databases">
        <title>Characterization of three MwoI isoschizomers from sequenced genome and metagenomes.</title>
        <authorList>
            <person name="Fomenkov A."/>
            <person name="Xu S.Y."/>
            <person name="Roberts R.J."/>
        </authorList>
    </citation>
    <scope>NUCLEOTIDE SEQUENCE</scope>
    <source>
        <strain evidence="3">DSM 2970</strain>
    </source>
</reference>
<dbReference type="PROSITE" id="PS50905">
    <property type="entry name" value="FERRITIN_LIKE"/>
    <property type="match status" value="1"/>
</dbReference>
<dbReference type="GO" id="GO:0016491">
    <property type="term" value="F:oxidoreductase activity"/>
    <property type="evidence" value="ECO:0007669"/>
    <property type="project" value="InterPro"/>
</dbReference>
<gene>
    <name evidence="3" type="ORF">N5910_08965</name>
    <name evidence="2" type="ORF">U2150_00600</name>
</gene>
<keyword evidence="4" id="KW-1185">Reference proteome</keyword>
<dbReference type="KEGG" id="mwo:MWSIV6_1735"/>
<dbReference type="RefSeq" id="WP_074359578.1">
    <property type="nucleotide sequence ID" value="NZ_CP104550.1"/>
</dbReference>
<dbReference type="PANTHER" id="PTHR43339:SF1">
    <property type="entry name" value="RUBRERYTHRIN"/>
    <property type="match status" value="1"/>
</dbReference>
<dbReference type="Proteomes" id="UP001065373">
    <property type="component" value="Chromosome"/>
</dbReference>
<dbReference type="InterPro" id="IPR052773">
    <property type="entry name" value="Anaerobic_Peroxidase-Rel"/>
</dbReference>
<dbReference type="PANTHER" id="PTHR43339">
    <property type="entry name" value="RUBRERYTHRIN-RELATED"/>
    <property type="match status" value="1"/>
</dbReference>
<reference evidence="2 4" key="2">
    <citation type="submission" date="2023-12" db="EMBL/GenBank/DDBJ databases">
        <title>Phenotypic and Genomic Characterization of Methanothermobacter wolfeii Strain BSEL, a CO2-Capturing Archaeon with Minimal Nutrient Requirements.</title>
        <authorList>
            <person name="Ale Enriquez F."/>
            <person name="Ahring B.K."/>
        </authorList>
    </citation>
    <scope>NUCLEOTIDE SEQUENCE [LARGE SCALE GENOMIC DNA]</scope>
    <source>
        <strain evidence="2 4">BSEL-1</strain>
    </source>
</reference>
<proteinExistence type="predicted"/>
<dbReference type="AlphaFoldDB" id="A0A9E7RUJ2"/>
<dbReference type="GeneID" id="75107379"/>
<organism evidence="3">
    <name type="scientific">Methanothermobacter wolfeii</name>
    <name type="common">Methanobacterium wolfei</name>
    <dbReference type="NCBI Taxonomy" id="145261"/>
    <lineage>
        <taxon>Archaea</taxon>
        <taxon>Methanobacteriati</taxon>
        <taxon>Methanobacteriota</taxon>
        <taxon>Methanomada group</taxon>
        <taxon>Methanobacteria</taxon>
        <taxon>Methanobacteriales</taxon>
        <taxon>Methanobacteriaceae</taxon>
        <taxon>Methanothermobacter</taxon>
    </lineage>
</organism>
<dbReference type="EMBL" id="JAXUHJ010000003">
    <property type="protein sequence ID" value="MEJ8542002.1"/>
    <property type="molecule type" value="Genomic_DNA"/>
</dbReference>
<dbReference type="InterPro" id="IPR045236">
    <property type="entry name" value="RevRr_diiron-bd_dom"/>
</dbReference>
<dbReference type="CDD" id="cd01046">
    <property type="entry name" value="Rubrerythrin_like"/>
    <property type="match status" value="1"/>
</dbReference>
<protein>
    <submittedName>
        <fullName evidence="2">Ferritin family protein</fullName>
    </submittedName>
    <submittedName>
        <fullName evidence="3">Rubrerythrin family protein</fullName>
    </submittedName>
</protein>
<dbReference type="SUPFAM" id="SSF47240">
    <property type="entry name" value="Ferritin-like"/>
    <property type="match status" value="1"/>
</dbReference>
<name>A0A9E7RUJ2_METWO</name>
<evidence type="ECO:0000313" key="2">
    <source>
        <dbReference type="EMBL" id="MEJ8542002.1"/>
    </source>
</evidence>
<dbReference type="SMR" id="A0A9E7RUJ2"/>
<dbReference type="InterPro" id="IPR003251">
    <property type="entry name" value="Rr_diiron-bd_dom"/>
</dbReference>
<dbReference type="InterPro" id="IPR009078">
    <property type="entry name" value="Ferritin-like_SF"/>
</dbReference>
<dbReference type="Pfam" id="PF02915">
    <property type="entry name" value="Rubrerythrin"/>
    <property type="match status" value="1"/>
</dbReference>
<dbReference type="InterPro" id="IPR012347">
    <property type="entry name" value="Ferritin-like"/>
</dbReference>
<feature type="domain" description="Ferritin-like diiron" evidence="1">
    <location>
        <begin position="8"/>
        <end position="137"/>
    </location>
</feature>
<accession>A0A9E7RUJ2</accession>
<dbReference type="GO" id="GO:0005506">
    <property type="term" value="F:iron ion binding"/>
    <property type="evidence" value="ECO:0007669"/>
    <property type="project" value="InterPro"/>
</dbReference>
<dbReference type="Gene3D" id="1.20.1260.10">
    <property type="match status" value="1"/>
</dbReference>
<evidence type="ECO:0000313" key="3">
    <source>
        <dbReference type="EMBL" id="UXH31647.1"/>
    </source>
</evidence>
<dbReference type="EMBL" id="CP104550">
    <property type="protein sequence ID" value="UXH31647.1"/>
    <property type="molecule type" value="Genomic_DNA"/>
</dbReference>